<dbReference type="Gene3D" id="3.30.1370.10">
    <property type="entry name" value="K Homology domain, type 1"/>
    <property type="match status" value="2"/>
</dbReference>
<feature type="non-terminal residue" evidence="7">
    <location>
        <position position="818"/>
    </location>
</feature>
<feature type="compositionally biased region" description="Basic and acidic residues" evidence="5">
    <location>
        <begin position="733"/>
        <end position="745"/>
    </location>
</feature>
<dbReference type="Proteomes" id="UP001177023">
    <property type="component" value="Unassembled WGS sequence"/>
</dbReference>
<feature type="domain" description="K Homology" evidence="6">
    <location>
        <begin position="91"/>
        <end position="163"/>
    </location>
</feature>
<dbReference type="InterPro" id="IPR004087">
    <property type="entry name" value="KH_dom"/>
</dbReference>
<evidence type="ECO:0000256" key="1">
    <source>
        <dbReference type="ARBA" id="ARBA00004123"/>
    </source>
</evidence>
<evidence type="ECO:0000259" key="6">
    <source>
        <dbReference type="SMART" id="SM00322"/>
    </source>
</evidence>
<dbReference type="SMART" id="SM00322">
    <property type="entry name" value="KH"/>
    <property type="match status" value="3"/>
</dbReference>
<dbReference type="EMBL" id="CATQJA010002710">
    <property type="protein sequence ID" value="CAJ0587400.1"/>
    <property type="molecule type" value="Genomic_DNA"/>
</dbReference>
<evidence type="ECO:0000313" key="7">
    <source>
        <dbReference type="EMBL" id="CAJ0587400.1"/>
    </source>
</evidence>
<keyword evidence="4" id="KW-0694">RNA-binding</keyword>
<sequence>MAAEYEELTMSTGSVAPITSVKLRIPGHSVGLLIGTRGETIRRIEKECGLSRIHVEKDNCADAPELREVTLQGPVCAIELARPMIAEISRRRAVAWLTLPADKVPRVIGTRGATIKDIKARTGAQIDVQTTDQARRQGEVQCRIVGTDQEIADAKQAIFQVLSAAGGEAQPSPPPQPTQQPAPQPPAQGRPCNTVSDPAIPPGYDFYRQIPVPQDEFGPVIETVGAMLRRIVADANSKMVIKENESGCGGAERIAHVWSQSEASLEKATSAFHQFCKERSRSSQIGTEQQLFVEIPSERVVQFVRAIPSMKAVTGAEIRLAGGIDEENKPYRVFSITGSADEIKHAKRICQRAASDKPCPPTAEQLAFETVAPNGDEDNSADASPVQQRAILQPWLNDMQPVALNFYDPPADKYGPQPDDAHKWLEYYRKVGLVDQAAVIEALIKKRASSLESLVDDLPEWHPIEKRRAWIKCRPGRPGPQGIINIERMVLMVEWDERGSPQAPQRKTAKMERLVMRERSVRAATEAAMDGQAPRENQLQAALEYLARREHQGRAGLQGERGKRNYVWGTEGPMGQQGSRGLDGIPGNPGKRGPKGDNGERGSNPKFCPCPLEISLLHDKHPMPRLEAQKEERKTAETQRPHPPAPRATTAHPPAPSPRPIPQQHRLRDIAQPEETHQMFGDASKILVKKSHSHAGSVDRRREYREKELLAEEVKEPLSDSDDKPDLPPAISEWRREMQAEKADVLEEEEDSPERVTDAPEAPEAPVAPELPEVSEAENGEEYDDEANGRSSDYEEPSTTQRSRFHYVTKRPRLVYSY</sequence>
<feature type="compositionally biased region" description="Basic and acidic residues" evidence="5">
    <location>
        <begin position="628"/>
        <end position="640"/>
    </location>
</feature>
<feature type="compositionally biased region" description="Low complexity" evidence="5">
    <location>
        <begin position="759"/>
        <end position="772"/>
    </location>
</feature>
<protein>
    <recommendedName>
        <fullName evidence="6">K Homology domain-containing protein</fullName>
    </recommendedName>
</protein>
<reference evidence="7" key="1">
    <citation type="submission" date="2023-06" db="EMBL/GenBank/DDBJ databases">
        <authorList>
            <person name="Delattre M."/>
        </authorList>
    </citation>
    <scope>NUCLEOTIDE SEQUENCE</scope>
    <source>
        <strain evidence="7">AF72</strain>
    </source>
</reference>
<dbReference type="SUPFAM" id="SSF54791">
    <property type="entry name" value="Eukaryotic type KH-domain (KH-domain type I)"/>
    <property type="match status" value="2"/>
</dbReference>
<feature type="region of interest" description="Disordered" evidence="5">
    <location>
        <begin position="552"/>
        <end position="607"/>
    </location>
</feature>
<keyword evidence="8" id="KW-1185">Reference proteome</keyword>
<comment type="caution">
    <text evidence="7">The sequence shown here is derived from an EMBL/GenBank/DDBJ whole genome shotgun (WGS) entry which is preliminary data.</text>
</comment>
<evidence type="ECO:0000256" key="2">
    <source>
        <dbReference type="ARBA" id="ARBA00022737"/>
    </source>
</evidence>
<feature type="compositionally biased region" description="Acidic residues" evidence="5">
    <location>
        <begin position="773"/>
        <end position="786"/>
    </location>
</feature>
<organism evidence="7 8">
    <name type="scientific">Mesorhabditis spiculigera</name>
    <dbReference type="NCBI Taxonomy" id="96644"/>
    <lineage>
        <taxon>Eukaryota</taxon>
        <taxon>Metazoa</taxon>
        <taxon>Ecdysozoa</taxon>
        <taxon>Nematoda</taxon>
        <taxon>Chromadorea</taxon>
        <taxon>Rhabditida</taxon>
        <taxon>Rhabditina</taxon>
        <taxon>Rhabditomorpha</taxon>
        <taxon>Rhabditoidea</taxon>
        <taxon>Rhabditidae</taxon>
        <taxon>Mesorhabditinae</taxon>
        <taxon>Mesorhabditis</taxon>
    </lineage>
</organism>
<dbReference type="InterPro" id="IPR015096">
    <property type="entry name" value="FUBP_C"/>
</dbReference>
<feature type="compositionally biased region" description="Basic and acidic residues" evidence="5">
    <location>
        <begin position="666"/>
        <end position="677"/>
    </location>
</feature>
<dbReference type="PROSITE" id="PS50084">
    <property type="entry name" value="KH_TYPE_1"/>
    <property type="match status" value="3"/>
</dbReference>
<feature type="domain" description="K Homology" evidence="6">
    <location>
        <begin position="17"/>
        <end position="90"/>
    </location>
</feature>
<evidence type="ECO:0000256" key="3">
    <source>
        <dbReference type="ARBA" id="ARBA00023242"/>
    </source>
</evidence>
<evidence type="ECO:0000256" key="5">
    <source>
        <dbReference type="SAM" id="MobiDB-lite"/>
    </source>
</evidence>
<evidence type="ECO:0000313" key="8">
    <source>
        <dbReference type="Proteomes" id="UP001177023"/>
    </source>
</evidence>
<feature type="compositionally biased region" description="Pro residues" evidence="5">
    <location>
        <begin position="171"/>
        <end position="188"/>
    </location>
</feature>
<comment type="subcellular location">
    <subcellularLocation>
        <location evidence="1">Nucleus</location>
    </subcellularLocation>
</comment>
<evidence type="ECO:0000256" key="4">
    <source>
        <dbReference type="PROSITE-ProRule" id="PRU00117"/>
    </source>
</evidence>
<dbReference type="Pfam" id="PF00013">
    <property type="entry name" value="KH_1"/>
    <property type="match status" value="2"/>
</dbReference>
<dbReference type="AlphaFoldDB" id="A0AA36DGU4"/>
<gene>
    <name evidence="7" type="ORF">MSPICULIGERA_LOCUS25369</name>
</gene>
<dbReference type="Pfam" id="PF09005">
    <property type="entry name" value="FUBP_C"/>
    <property type="match status" value="1"/>
</dbReference>
<dbReference type="PANTHER" id="PTHR10288">
    <property type="entry name" value="KH DOMAIN CONTAINING RNA BINDING PROTEIN"/>
    <property type="match status" value="1"/>
</dbReference>
<feature type="region of interest" description="Disordered" evidence="5">
    <location>
        <begin position="166"/>
        <end position="200"/>
    </location>
</feature>
<dbReference type="CDD" id="cd00105">
    <property type="entry name" value="KH-I"/>
    <property type="match status" value="2"/>
</dbReference>
<proteinExistence type="predicted"/>
<dbReference type="Gene3D" id="3.30.310.210">
    <property type="match status" value="1"/>
</dbReference>
<dbReference type="GO" id="GO:0003723">
    <property type="term" value="F:RNA binding"/>
    <property type="evidence" value="ECO:0007669"/>
    <property type="project" value="UniProtKB-UniRule"/>
</dbReference>
<dbReference type="GO" id="GO:0005634">
    <property type="term" value="C:nucleus"/>
    <property type="evidence" value="ECO:0007669"/>
    <property type="project" value="UniProtKB-SubCell"/>
</dbReference>
<keyword evidence="3" id="KW-0539">Nucleus</keyword>
<dbReference type="GO" id="GO:0006355">
    <property type="term" value="P:regulation of DNA-templated transcription"/>
    <property type="evidence" value="ECO:0007669"/>
    <property type="project" value="InterPro"/>
</dbReference>
<keyword evidence="2" id="KW-0677">Repeat</keyword>
<accession>A0AA36DGU4</accession>
<feature type="region of interest" description="Disordered" evidence="5">
    <location>
        <begin position="628"/>
        <end position="806"/>
    </location>
</feature>
<feature type="domain" description="K Homology" evidence="6">
    <location>
        <begin position="204"/>
        <end position="355"/>
    </location>
</feature>
<dbReference type="InterPro" id="IPR004088">
    <property type="entry name" value="KH_dom_type_1"/>
</dbReference>
<name>A0AA36DGU4_9BILA</name>
<dbReference type="InterPro" id="IPR036612">
    <property type="entry name" value="KH_dom_type_1_sf"/>
</dbReference>
<feature type="compositionally biased region" description="Basic and acidic residues" evidence="5">
    <location>
        <begin position="697"/>
        <end position="726"/>
    </location>
</feature>